<proteinExistence type="inferred from homology"/>
<feature type="region of interest" description="Disordered" evidence="11">
    <location>
        <begin position="1"/>
        <end position="21"/>
    </location>
</feature>
<keyword evidence="7" id="KW-0963">Cytoplasm</keyword>
<evidence type="ECO:0000313" key="14">
    <source>
        <dbReference type="Proteomes" id="UP000193228"/>
    </source>
</evidence>
<dbReference type="InterPro" id="IPR000073">
    <property type="entry name" value="AB_hydrolase_1"/>
</dbReference>
<reference evidence="14" key="1">
    <citation type="submission" date="2017-04" db="EMBL/GenBank/DDBJ databases">
        <authorList>
            <person name="Varghese N."/>
            <person name="Submissions S."/>
        </authorList>
    </citation>
    <scope>NUCLEOTIDE SEQUENCE [LARGE SCALE GENOMIC DNA]</scope>
    <source>
        <strain evidence="14">LMG 29540</strain>
    </source>
</reference>
<dbReference type="Pfam" id="PF00561">
    <property type="entry name" value="Abhydrolase_1"/>
    <property type="match status" value="1"/>
</dbReference>
<dbReference type="EMBL" id="FXAT01000014">
    <property type="protein sequence ID" value="SMG59782.1"/>
    <property type="molecule type" value="Genomic_DNA"/>
</dbReference>
<dbReference type="PANTHER" id="PTHR43722">
    <property type="entry name" value="PROLINE IMINOPEPTIDASE"/>
    <property type="match status" value="1"/>
</dbReference>
<keyword evidence="8" id="KW-0645">Protease</keyword>
<evidence type="ECO:0000256" key="6">
    <source>
        <dbReference type="ARBA" id="ARBA00022438"/>
    </source>
</evidence>
<gene>
    <name evidence="13" type="ORF">SAMN06265784_11440</name>
</gene>
<evidence type="ECO:0000256" key="1">
    <source>
        <dbReference type="ARBA" id="ARBA00001585"/>
    </source>
</evidence>
<organism evidence="13 14">
    <name type="scientific">Paraburkholderia susongensis</name>
    <dbReference type="NCBI Taxonomy" id="1515439"/>
    <lineage>
        <taxon>Bacteria</taxon>
        <taxon>Pseudomonadati</taxon>
        <taxon>Pseudomonadota</taxon>
        <taxon>Betaproteobacteria</taxon>
        <taxon>Burkholderiales</taxon>
        <taxon>Burkholderiaceae</taxon>
        <taxon>Paraburkholderia</taxon>
    </lineage>
</organism>
<dbReference type="InterPro" id="IPR005944">
    <property type="entry name" value="Pro_iminopeptidase"/>
</dbReference>
<dbReference type="SUPFAM" id="SSF53474">
    <property type="entry name" value="alpha/beta-Hydrolases"/>
    <property type="match status" value="1"/>
</dbReference>
<evidence type="ECO:0000259" key="12">
    <source>
        <dbReference type="Pfam" id="PF00561"/>
    </source>
</evidence>
<comment type="catalytic activity">
    <reaction evidence="1">
        <text>Release of N-terminal proline from a peptide.</text>
        <dbReference type="EC" id="3.4.11.5"/>
    </reaction>
</comment>
<evidence type="ECO:0000256" key="11">
    <source>
        <dbReference type="SAM" id="MobiDB-lite"/>
    </source>
</evidence>
<dbReference type="GO" id="GO:0006508">
    <property type="term" value="P:proteolysis"/>
    <property type="evidence" value="ECO:0007669"/>
    <property type="project" value="UniProtKB-KW"/>
</dbReference>
<keyword evidence="9" id="KW-0378">Hydrolase</keyword>
<dbReference type="STRING" id="1515439.SAMN06265784_11440"/>
<keyword evidence="14" id="KW-1185">Reference proteome</keyword>
<evidence type="ECO:0000256" key="2">
    <source>
        <dbReference type="ARBA" id="ARBA00004496"/>
    </source>
</evidence>
<dbReference type="OrthoDB" id="9796770at2"/>
<dbReference type="AlphaFoldDB" id="A0A1X7M2P6"/>
<comment type="subcellular location">
    <subcellularLocation>
        <location evidence="2">Cytoplasm</location>
    </subcellularLocation>
</comment>
<dbReference type="EC" id="3.4.11.5" evidence="4"/>
<comment type="similarity">
    <text evidence="3">Belongs to the peptidase S33 family.</text>
</comment>
<evidence type="ECO:0000256" key="5">
    <source>
        <dbReference type="ARBA" id="ARBA00021843"/>
    </source>
</evidence>
<dbReference type="InterPro" id="IPR002410">
    <property type="entry name" value="Peptidase_S33"/>
</dbReference>
<dbReference type="Proteomes" id="UP000193228">
    <property type="component" value="Unassembled WGS sequence"/>
</dbReference>
<keyword evidence="6 13" id="KW-0031">Aminopeptidase</keyword>
<dbReference type="PANTHER" id="PTHR43722:SF1">
    <property type="entry name" value="PROLINE IMINOPEPTIDASE"/>
    <property type="match status" value="1"/>
</dbReference>
<evidence type="ECO:0000256" key="9">
    <source>
        <dbReference type="ARBA" id="ARBA00022801"/>
    </source>
</evidence>
<dbReference type="InterPro" id="IPR029058">
    <property type="entry name" value="AB_hydrolase_fold"/>
</dbReference>
<protein>
    <recommendedName>
        <fullName evidence="5">Proline iminopeptidase</fullName>
        <ecNumber evidence="4">3.4.11.5</ecNumber>
    </recommendedName>
    <alternativeName>
        <fullName evidence="10">Prolyl aminopeptidase</fullName>
    </alternativeName>
</protein>
<dbReference type="RefSeq" id="WP_085488987.1">
    <property type="nucleotide sequence ID" value="NZ_FXAT01000014.1"/>
</dbReference>
<accession>A0A1X7M2P6</accession>
<name>A0A1X7M2P6_9BURK</name>
<dbReference type="Gene3D" id="3.40.50.1820">
    <property type="entry name" value="alpha/beta hydrolase"/>
    <property type="match status" value="1"/>
</dbReference>
<dbReference type="GO" id="GO:0005737">
    <property type="term" value="C:cytoplasm"/>
    <property type="evidence" value="ECO:0007669"/>
    <property type="project" value="UniProtKB-SubCell"/>
</dbReference>
<evidence type="ECO:0000256" key="4">
    <source>
        <dbReference type="ARBA" id="ARBA00012568"/>
    </source>
</evidence>
<evidence type="ECO:0000313" key="13">
    <source>
        <dbReference type="EMBL" id="SMG59782.1"/>
    </source>
</evidence>
<evidence type="ECO:0000256" key="7">
    <source>
        <dbReference type="ARBA" id="ARBA00022490"/>
    </source>
</evidence>
<feature type="domain" description="AB hydrolase-1" evidence="12">
    <location>
        <begin position="46"/>
        <end position="169"/>
    </location>
</feature>
<evidence type="ECO:0000256" key="8">
    <source>
        <dbReference type="ARBA" id="ARBA00022670"/>
    </source>
</evidence>
<evidence type="ECO:0000256" key="10">
    <source>
        <dbReference type="ARBA" id="ARBA00029605"/>
    </source>
</evidence>
<evidence type="ECO:0000256" key="3">
    <source>
        <dbReference type="ARBA" id="ARBA00010088"/>
    </source>
</evidence>
<dbReference type="GO" id="GO:0004177">
    <property type="term" value="F:aminopeptidase activity"/>
    <property type="evidence" value="ECO:0007669"/>
    <property type="project" value="UniProtKB-KW"/>
</dbReference>
<sequence length="362" mass="39296">MTLRSPTHSPPRASRHALPPLEADTLRTRDGHRVWFAVAGARDGVPVAVLHGGPGSGSQPGALRLFDLSRFCVVLIDQRGTGASTPHGSLRHNRTDYLIADLEAIRARLGFERWGVLGGSWGAALALAYAGQCPQSVTGVVMRGLFLTSAREVRALFVTSRKRAPRAWARLRDAARCERPAKLAARCAARLQYGARYGVDGMDDTRQRALALAWRDYENAVLASAAPRAAVQRAAQAVRRGAPQRGTHDSPRYARKLIGKYRIQAHYLAHRCWLGETRLLALARRAAAAGVPLTAVHGARDPVCPPDNLRRFGRAVPAAQLEYVSTAGHLASDPALHARVARALAAMFLPANHEERSMRRAA</sequence>
<dbReference type="PRINTS" id="PR00793">
    <property type="entry name" value="PROAMNOPTASE"/>
</dbReference>